<organism evidence="1">
    <name type="scientific">bioreactor metagenome</name>
    <dbReference type="NCBI Taxonomy" id="1076179"/>
    <lineage>
        <taxon>unclassified sequences</taxon>
        <taxon>metagenomes</taxon>
        <taxon>ecological metagenomes</taxon>
    </lineage>
</organism>
<accession>A0A645IVS2</accession>
<comment type="caution">
    <text evidence="1">The sequence shown here is derived from an EMBL/GenBank/DDBJ whole genome shotgun (WGS) entry which is preliminary data.</text>
</comment>
<reference evidence="1" key="1">
    <citation type="submission" date="2019-08" db="EMBL/GenBank/DDBJ databases">
        <authorList>
            <person name="Kucharzyk K."/>
            <person name="Murdoch R.W."/>
            <person name="Higgins S."/>
            <person name="Loffler F."/>
        </authorList>
    </citation>
    <scope>NUCLEOTIDE SEQUENCE</scope>
</reference>
<evidence type="ECO:0000313" key="1">
    <source>
        <dbReference type="EMBL" id="MPN52504.1"/>
    </source>
</evidence>
<gene>
    <name evidence="1" type="ORF">SDC9_200166</name>
</gene>
<dbReference type="AlphaFoldDB" id="A0A645IVS2"/>
<name>A0A645IVS2_9ZZZZ</name>
<protein>
    <submittedName>
        <fullName evidence="1">Uncharacterized protein</fullName>
    </submittedName>
</protein>
<proteinExistence type="predicted"/>
<dbReference type="EMBL" id="VSSQ01118685">
    <property type="protein sequence ID" value="MPN52504.1"/>
    <property type="molecule type" value="Genomic_DNA"/>
</dbReference>
<sequence length="72" mass="7770">MQPGFSARIMNRLHNPLLIGKGEFLIKRGSYQRGGGVPDSDNISSGFYLGDGESDRLPGADLQQLGGRFGFV</sequence>